<sequence>MTANSEPSSPPGLAIRPRSPNEETQEDKKDKKDNSNTLPKGAVLDHCFESLITQWGTCVDELRQLQAATDTSTPIHGLGGLLKVQQRALDKAVQKRDLDLLSPANYFGTKSCCWDDKWTAVKKCRGLVSINKDFPRSPRVAVPPGAGWLAYKDRPFQEKPVAVDAVVDSGATWLKFVSITPRTLQYQVVAEGWESEDDDEEPGGGGLGHTEFADSIRKIVLAARWNHCHHIHLLLSGLREGESEVIDKMLAYLRTKIGGDDISITISCADSSFFTTEPPPLKTALDALLGSRGLLVGEDCRRLTQTVNLDPSALAALVTDLHHGPVALQPKSQQEIITKSILDHETANNELVSRQDILATVLLPALRGRKLVCTRFAASYFRQLIGAISTHSEEVRASLILPPSSSPPPSRESLLGSLQKWTNVPLPADLLLPIEIVDDITLADVDPLIAAHRLPPMAAGVAADLSRLNRSIYLYGWANQMTTVMGHRGIERQIQLSLATHWTPPSAGGCDERPPDIWHRHLGGYLVHRDKPKDWREMIPDVAGGKGEVPAEVIRWTYPWTTWGRGISTYGVPDTKTWDGVGHEDMLGYGRRTDRRERDAKGEENAEDMGEQS</sequence>
<keyword evidence="3" id="KW-1185">Reference proteome</keyword>
<dbReference type="AlphaFoldDB" id="A0AAJ0MGM8"/>
<organism evidence="2 3">
    <name type="scientific">Lasiosphaeria hispida</name>
    <dbReference type="NCBI Taxonomy" id="260671"/>
    <lineage>
        <taxon>Eukaryota</taxon>
        <taxon>Fungi</taxon>
        <taxon>Dikarya</taxon>
        <taxon>Ascomycota</taxon>
        <taxon>Pezizomycotina</taxon>
        <taxon>Sordariomycetes</taxon>
        <taxon>Sordariomycetidae</taxon>
        <taxon>Sordariales</taxon>
        <taxon>Lasiosphaeriaceae</taxon>
        <taxon>Lasiosphaeria</taxon>
    </lineage>
</organism>
<accession>A0AAJ0MGM8</accession>
<reference evidence="2" key="2">
    <citation type="submission" date="2023-06" db="EMBL/GenBank/DDBJ databases">
        <authorList>
            <consortium name="Lawrence Berkeley National Laboratory"/>
            <person name="Haridas S."/>
            <person name="Hensen N."/>
            <person name="Bonometti L."/>
            <person name="Westerberg I."/>
            <person name="Brannstrom I.O."/>
            <person name="Guillou S."/>
            <person name="Cros-Aarteil S."/>
            <person name="Calhoun S."/>
            <person name="Kuo A."/>
            <person name="Mondo S."/>
            <person name="Pangilinan J."/>
            <person name="Riley R."/>
            <person name="Labutti K."/>
            <person name="Andreopoulos B."/>
            <person name="Lipzen A."/>
            <person name="Chen C."/>
            <person name="Yanf M."/>
            <person name="Daum C."/>
            <person name="Ng V."/>
            <person name="Clum A."/>
            <person name="Steindorff A."/>
            <person name="Ohm R."/>
            <person name="Martin F."/>
            <person name="Silar P."/>
            <person name="Natvig D."/>
            <person name="Lalanne C."/>
            <person name="Gautier V."/>
            <person name="Ament-Velasquez S.L."/>
            <person name="Kruys A."/>
            <person name="Hutchinson M.I."/>
            <person name="Powell A.J."/>
            <person name="Barry K."/>
            <person name="Miller A.N."/>
            <person name="Grigoriev I.V."/>
            <person name="Debuchy R."/>
            <person name="Gladieux P."/>
            <person name="Thoren M.H."/>
            <person name="Johannesson H."/>
        </authorList>
    </citation>
    <scope>NUCLEOTIDE SEQUENCE</scope>
    <source>
        <strain evidence="2">CBS 955.72</strain>
    </source>
</reference>
<reference evidence="2" key="1">
    <citation type="journal article" date="2023" name="Mol. Phylogenet. Evol.">
        <title>Genome-scale phylogeny and comparative genomics of the fungal order Sordariales.</title>
        <authorList>
            <person name="Hensen N."/>
            <person name="Bonometti L."/>
            <person name="Westerberg I."/>
            <person name="Brannstrom I.O."/>
            <person name="Guillou S."/>
            <person name="Cros-Aarteil S."/>
            <person name="Calhoun S."/>
            <person name="Haridas S."/>
            <person name="Kuo A."/>
            <person name="Mondo S."/>
            <person name="Pangilinan J."/>
            <person name="Riley R."/>
            <person name="LaButti K."/>
            <person name="Andreopoulos B."/>
            <person name="Lipzen A."/>
            <person name="Chen C."/>
            <person name="Yan M."/>
            <person name="Daum C."/>
            <person name="Ng V."/>
            <person name="Clum A."/>
            <person name="Steindorff A."/>
            <person name="Ohm R.A."/>
            <person name="Martin F."/>
            <person name="Silar P."/>
            <person name="Natvig D.O."/>
            <person name="Lalanne C."/>
            <person name="Gautier V."/>
            <person name="Ament-Velasquez S.L."/>
            <person name="Kruys A."/>
            <person name="Hutchinson M.I."/>
            <person name="Powell A.J."/>
            <person name="Barry K."/>
            <person name="Miller A.N."/>
            <person name="Grigoriev I.V."/>
            <person name="Debuchy R."/>
            <person name="Gladieux P."/>
            <person name="Hiltunen Thoren M."/>
            <person name="Johannesson H."/>
        </authorList>
    </citation>
    <scope>NUCLEOTIDE SEQUENCE</scope>
    <source>
        <strain evidence="2">CBS 955.72</strain>
    </source>
</reference>
<feature type="region of interest" description="Disordered" evidence="1">
    <location>
        <begin position="587"/>
        <end position="613"/>
    </location>
</feature>
<evidence type="ECO:0000256" key="1">
    <source>
        <dbReference type="SAM" id="MobiDB-lite"/>
    </source>
</evidence>
<evidence type="ECO:0000313" key="2">
    <source>
        <dbReference type="EMBL" id="KAK3357955.1"/>
    </source>
</evidence>
<gene>
    <name evidence="2" type="ORF">B0T25DRAFT_540623</name>
</gene>
<feature type="region of interest" description="Disordered" evidence="1">
    <location>
        <begin position="1"/>
        <end position="37"/>
    </location>
</feature>
<dbReference type="PANTHER" id="PTHR13379:SF0">
    <property type="entry name" value="UPF0415 PROTEIN C7ORF25"/>
    <property type="match status" value="1"/>
</dbReference>
<dbReference type="EMBL" id="JAUIQD010000003">
    <property type="protein sequence ID" value="KAK3357955.1"/>
    <property type="molecule type" value="Genomic_DNA"/>
</dbReference>
<evidence type="ECO:0008006" key="4">
    <source>
        <dbReference type="Google" id="ProtNLM"/>
    </source>
</evidence>
<feature type="compositionally biased region" description="Basic and acidic residues" evidence="1">
    <location>
        <begin position="587"/>
        <end position="604"/>
    </location>
</feature>
<protein>
    <recommendedName>
        <fullName evidence="4">DUF1308 domain-containing protein</fullName>
    </recommendedName>
</protein>
<dbReference type="Proteomes" id="UP001275084">
    <property type="component" value="Unassembled WGS sequence"/>
</dbReference>
<dbReference type="PANTHER" id="PTHR13379">
    <property type="entry name" value="UNCHARACTERIZED DUF1308"/>
    <property type="match status" value="1"/>
</dbReference>
<evidence type="ECO:0000313" key="3">
    <source>
        <dbReference type="Proteomes" id="UP001275084"/>
    </source>
</evidence>
<comment type="caution">
    <text evidence="2">The sequence shown here is derived from an EMBL/GenBank/DDBJ whole genome shotgun (WGS) entry which is preliminary data.</text>
</comment>
<name>A0AAJ0MGM8_9PEZI</name>
<proteinExistence type="predicted"/>